<sequence>MENLNKMVATSLPDYEDDVPMSDEERDVEDIVMVPLTDLDPTPLDGTGTKIEDAASPTEAAPTTSSSMAGRSSEPATPPREIAQVGSDGRSSGNDPVATPKSTAGSKGSSKLRCRKCYQRHHLRQCNAFQSMPLDQRIRTVVRLQHCSNCLDSGHSLRHCKKDSACRNCRGRHHTLLCPSNTLPSQSNTPRPSAKKFKRPSASNCPSASLTPVNPTQNLAIQPIVTLGPTIIAQLVLNSRRVPVRALLDPCAGNSRICISLVQSLRLQTIPLGPDRFVQCTLASSYNDSQKLLVSARVTELRHIVSPSESASEEIANHYEGMMLADPQFFKAARIVLGHSPKSLPAPLKENKIQEQLTDQNDNVPETQQQLAQLDNLSNMLARIATALPVAPVHVGNLPNQLDNDIEMDLIDLDK</sequence>
<keyword evidence="2" id="KW-1185">Reference proteome</keyword>
<gene>
    <name evidence="3" type="primary">LOC131803236</name>
</gene>
<feature type="region of interest" description="Disordered" evidence="1">
    <location>
        <begin position="180"/>
        <end position="210"/>
    </location>
</feature>
<name>A0ABM3V3L8_MUSDO</name>
<evidence type="ECO:0000313" key="2">
    <source>
        <dbReference type="Proteomes" id="UP001652621"/>
    </source>
</evidence>
<feature type="compositionally biased region" description="Polar residues" evidence="1">
    <location>
        <begin position="201"/>
        <end position="210"/>
    </location>
</feature>
<accession>A0ABM3V3L8</accession>
<feature type="region of interest" description="Disordered" evidence="1">
    <location>
        <begin position="1"/>
        <end position="109"/>
    </location>
</feature>
<feature type="compositionally biased region" description="Low complexity" evidence="1">
    <location>
        <begin position="54"/>
        <end position="67"/>
    </location>
</feature>
<dbReference type="Proteomes" id="UP001652621">
    <property type="component" value="Unplaced"/>
</dbReference>
<protein>
    <submittedName>
        <fullName evidence="3">Uncharacterized protein LOC131803236</fullName>
    </submittedName>
</protein>
<dbReference type="PANTHER" id="PTHR47331">
    <property type="entry name" value="PHD-TYPE DOMAIN-CONTAINING PROTEIN"/>
    <property type="match status" value="1"/>
</dbReference>
<feature type="compositionally biased region" description="Polar residues" evidence="1">
    <location>
        <begin position="180"/>
        <end position="191"/>
    </location>
</feature>
<feature type="compositionally biased region" description="Polar residues" evidence="1">
    <location>
        <begin position="89"/>
        <end position="109"/>
    </location>
</feature>
<reference evidence="3" key="1">
    <citation type="submission" date="2025-08" db="UniProtKB">
        <authorList>
            <consortium name="RefSeq"/>
        </authorList>
    </citation>
    <scope>IDENTIFICATION</scope>
    <source>
        <strain evidence="3">Aabys</strain>
        <tissue evidence="3">Whole body</tissue>
    </source>
</reference>
<proteinExistence type="predicted"/>
<organism evidence="2 3">
    <name type="scientific">Musca domestica</name>
    <name type="common">House fly</name>
    <dbReference type="NCBI Taxonomy" id="7370"/>
    <lineage>
        <taxon>Eukaryota</taxon>
        <taxon>Metazoa</taxon>
        <taxon>Ecdysozoa</taxon>
        <taxon>Arthropoda</taxon>
        <taxon>Hexapoda</taxon>
        <taxon>Insecta</taxon>
        <taxon>Pterygota</taxon>
        <taxon>Neoptera</taxon>
        <taxon>Endopterygota</taxon>
        <taxon>Diptera</taxon>
        <taxon>Brachycera</taxon>
        <taxon>Muscomorpha</taxon>
        <taxon>Muscoidea</taxon>
        <taxon>Muscidae</taxon>
        <taxon>Musca</taxon>
    </lineage>
</organism>
<dbReference type="PANTHER" id="PTHR47331:SF1">
    <property type="entry name" value="GAG-LIKE PROTEIN"/>
    <property type="match status" value="1"/>
</dbReference>
<evidence type="ECO:0000313" key="3">
    <source>
        <dbReference type="RefSeq" id="XP_058980318.1"/>
    </source>
</evidence>
<evidence type="ECO:0000256" key="1">
    <source>
        <dbReference type="SAM" id="MobiDB-lite"/>
    </source>
</evidence>
<dbReference type="GeneID" id="131803236"/>
<feature type="compositionally biased region" description="Acidic residues" evidence="1">
    <location>
        <begin position="14"/>
        <end position="30"/>
    </location>
</feature>
<dbReference type="RefSeq" id="XP_058980318.1">
    <property type="nucleotide sequence ID" value="XM_059124335.1"/>
</dbReference>